<dbReference type="InterPro" id="IPR039495">
    <property type="entry name" value="TAF1A"/>
</dbReference>
<evidence type="ECO:0000313" key="1">
    <source>
        <dbReference type="EMBL" id="KAJ6238607.1"/>
    </source>
</evidence>
<name>A0ABQ8Y349_9EUKA</name>
<keyword evidence="2" id="KW-1185">Reference proteome</keyword>
<protein>
    <submittedName>
        <fullName evidence="1">Cellulose synthase operon protein c</fullName>
    </submittedName>
</protein>
<evidence type="ECO:0000313" key="2">
    <source>
        <dbReference type="Proteomes" id="UP001150062"/>
    </source>
</evidence>
<reference evidence="1" key="1">
    <citation type="submission" date="2022-08" db="EMBL/GenBank/DDBJ databases">
        <title>Novel sulfate-reducing endosymbionts in the free-living metamonad Anaeramoeba.</title>
        <authorList>
            <person name="Jerlstrom-Hultqvist J."/>
            <person name="Cepicka I."/>
            <person name="Gallot-Lavallee L."/>
            <person name="Salas-Leiva D."/>
            <person name="Curtis B.A."/>
            <person name="Zahonova K."/>
            <person name="Pipaliya S."/>
            <person name="Dacks J."/>
            <person name="Roger A.J."/>
        </authorList>
    </citation>
    <scope>NUCLEOTIDE SEQUENCE</scope>
    <source>
        <strain evidence="1">Schooner1</strain>
    </source>
</reference>
<dbReference type="Pfam" id="PF14929">
    <property type="entry name" value="TAF1_subA"/>
    <property type="match status" value="1"/>
</dbReference>
<proteinExistence type="predicted"/>
<sequence>MNNLLFLKPASLSYKSSCFLANKPSHLHLRNLSFLLRNRLLIGDFGRSAKIIQFLLSIIAPDTAQVLVEVFPLLFLDEYDFQNTSKLVNQFSLKLLHNLKKINSKQRFYIDIVTNHFLNKSFQLSHDFLAGKIDDSHHNFKSDLSGYLGLICSCVDQGSNFRMWQRRSIKYLSVSLTQNMHCCEAYPAYLGSLHFKLYEYDSALDCFNSYYQNNASNPNAITLLLDYFKALKNVGELNVEDSERIYTLHKQNYNLNPKNKESFNYLLNKYTQENSIIKTLELFLDALDYEPKNLKLWNQFNSFLKKVHEKYLKSYMDQSIEKISHDFFFVNYERIGQFFGGKVSQKLKNKQQDKLFEFNNVKVFYKDDHFPIILTSLRRISSEIRDLLEEKDDWWFSFHFDPQQIPFIGRELLIPKAQCCAMIYGMYHYSNFVEKNIYLESALKYFKKNNDHDAINIFKQRGLDLKLFKLFD</sequence>
<dbReference type="InterPro" id="IPR011990">
    <property type="entry name" value="TPR-like_helical_dom_sf"/>
</dbReference>
<dbReference type="Gene3D" id="1.25.40.10">
    <property type="entry name" value="Tetratricopeptide repeat domain"/>
    <property type="match status" value="1"/>
</dbReference>
<gene>
    <name evidence="1" type="ORF">M0813_25831</name>
</gene>
<dbReference type="SUPFAM" id="SSF48452">
    <property type="entry name" value="TPR-like"/>
    <property type="match status" value="1"/>
</dbReference>
<accession>A0ABQ8Y349</accession>
<comment type="caution">
    <text evidence="1">The sequence shown here is derived from an EMBL/GenBank/DDBJ whole genome shotgun (WGS) entry which is preliminary data.</text>
</comment>
<dbReference type="EMBL" id="JAOAOG010000232">
    <property type="protein sequence ID" value="KAJ6238607.1"/>
    <property type="molecule type" value="Genomic_DNA"/>
</dbReference>
<dbReference type="Proteomes" id="UP001150062">
    <property type="component" value="Unassembled WGS sequence"/>
</dbReference>
<organism evidence="1 2">
    <name type="scientific">Anaeramoeba flamelloides</name>
    <dbReference type="NCBI Taxonomy" id="1746091"/>
    <lineage>
        <taxon>Eukaryota</taxon>
        <taxon>Metamonada</taxon>
        <taxon>Anaeramoebidae</taxon>
        <taxon>Anaeramoeba</taxon>
    </lineage>
</organism>